<keyword evidence="2" id="KW-1185">Reference proteome</keyword>
<sequence>MTIEITHTRREGTLIEGTARGDGTAEILKIREYGRTGRQPFRWSRNLGCWYLPHSRDHATHTPSLELLAQRLRDAGFEVTLSVDNADRRSFGEAEQDREERAQERAERFGGYAGTAARNSETARASGREIADRIPFGQPILVGHHSERRARRDQERIDNAMRKSISEHDRAQYWSDRERAAANYERFRKDPGRTLRRLDKLRADLRAVEKWQRGESAKGYPRNPADPELVTEHQELTEEIEHWEQVIKDAEAKGFKVWSKADFQRGDFVRCRGTWYEVLRVNPKSVTIPHIHNGVGQAVVRAEDNRLDGWTWTVPYDDVSGRKSADEMRQTPTTGAA</sequence>
<organism evidence="1 2">
    <name type="scientific">Streptomyces roseirectus</name>
    <dbReference type="NCBI Taxonomy" id="2768066"/>
    <lineage>
        <taxon>Bacteria</taxon>
        <taxon>Bacillati</taxon>
        <taxon>Actinomycetota</taxon>
        <taxon>Actinomycetes</taxon>
        <taxon>Kitasatosporales</taxon>
        <taxon>Streptomycetaceae</taxon>
        <taxon>Streptomyces</taxon>
    </lineage>
</organism>
<dbReference type="AlphaFoldDB" id="A0A7H0IFL4"/>
<dbReference type="Proteomes" id="UP000516052">
    <property type="component" value="Chromosome"/>
</dbReference>
<accession>A0A7H0IFL4</accession>
<dbReference type="RefSeq" id="WP_187748549.1">
    <property type="nucleotide sequence ID" value="NZ_CP060828.1"/>
</dbReference>
<protein>
    <submittedName>
        <fullName evidence="1">DUF3560 domain-containing protein</fullName>
    </submittedName>
</protein>
<dbReference type="EMBL" id="CP060828">
    <property type="protein sequence ID" value="QNP71580.1"/>
    <property type="molecule type" value="Genomic_DNA"/>
</dbReference>
<evidence type="ECO:0000313" key="1">
    <source>
        <dbReference type="EMBL" id="QNP71580.1"/>
    </source>
</evidence>
<reference evidence="1 2" key="1">
    <citation type="submission" date="2020-08" db="EMBL/GenBank/DDBJ databases">
        <title>A novel species.</title>
        <authorList>
            <person name="Gao J."/>
        </authorList>
    </citation>
    <scope>NUCLEOTIDE SEQUENCE [LARGE SCALE GENOMIC DNA]</scope>
    <source>
        <strain evidence="1 2">CRXT-G-22</strain>
    </source>
</reference>
<proteinExistence type="predicted"/>
<dbReference type="Pfam" id="PF12083">
    <property type="entry name" value="DUF3560"/>
    <property type="match status" value="1"/>
</dbReference>
<dbReference type="KEGG" id="sroi:IAG44_20530"/>
<dbReference type="InterPro" id="IPR021944">
    <property type="entry name" value="DUF3560"/>
</dbReference>
<name>A0A7H0IFL4_9ACTN</name>
<evidence type="ECO:0000313" key="2">
    <source>
        <dbReference type="Proteomes" id="UP000516052"/>
    </source>
</evidence>
<gene>
    <name evidence="1" type="ORF">IAG44_20530</name>
</gene>